<dbReference type="EMBL" id="JAUKUD010000001">
    <property type="protein sequence ID" value="KAK0754140.1"/>
    <property type="molecule type" value="Genomic_DNA"/>
</dbReference>
<keyword evidence="2" id="KW-0812">Transmembrane</keyword>
<sequence>MTRRQSPLGRIAALSAVALLFSAQNVAAGPFPKDDLHANGYGYLMPRECDQYCGYNNMYCCSAGSQCYTSNGIAGCSAANGGGYAIYTTTWTQAATYTSTYSSFFPAVTGKGNNCVPVEGSGQSACGLICCAKDQYCAYNGQCLMGSGGGLVQTTVTSGGLVFTTQFSAPYRVTSGTGTVTGVPAGATTTGAGGGATPEESTDGGGLSPGAIAGIVIGTIAGIILLLLLCFCCVVRGLWHGVMAILGLGKKKETVVEEERYRRSSSRHSGRDAHGAWYGGAAGGGRPGTVSGRKEKKSDGKGLLGLGAALGTLWLLLGLKKDKKGKKSTKSRSDVSSSYYSDSYTGESPSSMSSDRRTRRSRRSGTQVSRASRVTRTTRVSRAPSHVSQRSPPR</sequence>
<feature type="region of interest" description="Disordered" evidence="1">
    <location>
        <begin position="325"/>
        <end position="394"/>
    </location>
</feature>
<accession>A0AA40KCQ4</accession>
<name>A0AA40KCQ4_9PEZI</name>
<evidence type="ECO:0000256" key="1">
    <source>
        <dbReference type="SAM" id="MobiDB-lite"/>
    </source>
</evidence>
<organism evidence="4 5">
    <name type="scientific">Schizothecium vesticola</name>
    <dbReference type="NCBI Taxonomy" id="314040"/>
    <lineage>
        <taxon>Eukaryota</taxon>
        <taxon>Fungi</taxon>
        <taxon>Dikarya</taxon>
        <taxon>Ascomycota</taxon>
        <taxon>Pezizomycotina</taxon>
        <taxon>Sordariomycetes</taxon>
        <taxon>Sordariomycetidae</taxon>
        <taxon>Sordariales</taxon>
        <taxon>Schizotheciaceae</taxon>
        <taxon>Schizothecium</taxon>
    </lineage>
</organism>
<feature type="chain" id="PRO_5041283071" evidence="3">
    <location>
        <begin position="29"/>
        <end position="394"/>
    </location>
</feature>
<keyword evidence="2" id="KW-0472">Membrane</keyword>
<feature type="compositionally biased region" description="Gly residues" evidence="1">
    <location>
        <begin position="277"/>
        <end position="287"/>
    </location>
</feature>
<feature type="transmembrane region" description="Helical" evidence="2">
    <location>
        <begin position="302"/>
        <end position="319"/>
    </location>
</feature>
<dbReference type="Proteomes" id="UP001172155">
    <property type="component" value="Unassembled WGS sequence"/>
</dbReference>
<protein>
    <submittedName>
        <fullName evidence="4">Uncharacterized protein</fullName>
    </submittedName>
</protein>
<keyword evidence="2" id="KW-1133">Transmembrane helix</keyword>
<feature type="compositionally biased region" description="Low complexity" evidence="1">
    <location>
        <begin position="334"/>
        <end position="353"/>
    </location>
</feature>
<keyword evidence="3" id="KW-0732">Signal</keyword>
<feature type="region of interest" description="Disordered" evidence="1">
    <location>
        <begin position="256"/>
        <end position="299"/>
    </location>
</feature>
<evidence type="ECO:0000256" key="2">
    <source>
        <dbReference type="SAM" id="Phobius"/>
    </source>
</evidence>
<evidence type="ECO:0000256" key="3">
    <source>
        <dbReference type="SAM" id="SignalP"/>
    </source>
</evidence>
<evidence type="ECO:0000313" key="4">
    <source>
        <dbReference type="EMBL" id="KAK0754140.1"/>
    </source>
</evidence>
<feature type="transmembrane region" description="Helical" evidence="2">
    <location>
        <begin position="211"/>
        <end position="235"/>
    </location>
</feature>
<dbReference type="AlphaFoldDB" id="A0AA40KCQ4"/>
<feature type="region of interest" description="Disordered" evidence="1">
    <location>
        <begin position="184"/>
        <end position="204"/>
    </location>
</feature>
<feature type="compositionally biased region" description="Low complexity" evidence="1">
    <location>
        <begin position="364"/>
        <end position="383"/>
    </location>
</feature>
<dbReference type="PANTHER" id="PTHR16861">
    <property type="entry name" value="GLYCOPROTEIN 38"/>
    <property type="match status" value="1"/>
</dbReference>
<feature type="signal peptide" evidence="3">
    <location>
        <begin position="1"/>
        <end position="28"/>
    </location>
</feature>
<gene>
    <name evidence="4" type="ORF">B0T18DRAFT_424567</name>
</gene>
<dbReference type="PANTHER" id="PTHR16861:SF10">
    <property type="entry name" value="MID2 DOMAIN-CONTAINING PROTEIN"/>
    <property type="match status" value="1"/>
</dbReference>
<reference evidence="4" key="1">
    <citation type="submission" date="2023-06" db="EMBL/GenBank/DDBJ databases">
        <title>Genome-scale phylogeny and comparative genomics of the fungal order Sordariales.</title>
        <authorList>
            <consortium name="Lawrence Berkeley National Laboratory"/>
            <person name="Hensen N."/>
            <person name="Bonometti L."/>
            <person name="Westerberg I."/>
            <person name="Brannstrom I.O."/>
            <person name="Guillou S."/>
            <person name="Cros-Aarteil S."/>
            <person name="Calhoun S."/>
            <person name="Haridas S."/>
            <person name="Kuo A."/>
            <person name="Mondo S."/>
            <person name="Pangilinan J."/>
            <person name="Riley R."/>
            <person name="LaButti K."/>
            <person name="Andreopoulos B."/>
            <person name="Lipzen A."/>
            <person name="Chen C."/>
            <person name="Yanf M."/>
            <person name="Daum C."/>
            <person name="Ng V."/>
            <person name="Clum A."/>
            <person name="Steindorff A."/>
            <person name="Ohm R."/>
            <person name="Martin F."/>
            <person name="Silar P."/>
            <person name="Natvig D."/>
            <person name="Lalanne C."/>
            <person name="Gautier V."/>
            <person name="Ament-velasquez S.L."/>
            <person name="Kruys A."/>
            <person name="Hutchinson M.I."/>
            <person name="Powell A.J."/>
            <person name="Barry K."/>
            <person name="Miller A.N."/>
            <person name="Grigoriev I.V."/>
            <person name="Debuchy R."/>
            <person name="Gladieux P."/>
            <person name="Thoren M.H."/>
            <person name="Johannesson H."/>
        </authorList>
    </citation>
    <scope>NUCLEOTIDE SEQUENCE</scope>
    <source>
        <strain evidence="4">SMH3187-1</strain>
    </source>
</reference>
<evidence type="ECO:0000313" key="5">
    <source>
        <dbReference type="Proteomes" id="UP001172155"/>
    </source>
</evidence>
<comment type="caution">
    <text evidence="4">The sequence shown here is derived from an EMBL/GenBank/DDBJ whole genome shotgun (WGS) entry which is preliminary data.</text>
</comment>
<keyword evidence="5" id="KW-1185">Reference proteome</keyword>
<proteinExistence type="predicted"/>